<dbReference type="EMBL" id="CP042189">
    <property type="protein sequence ID" value="QDS71166.1"/>
    <property type="molecule type" value="Genomic_DNA"/>
</dbReference>
<accession>A0A517L699</accession>
<dbReference type="InterPro" id="IPR051678">
    <property type="entry name" value="AGP_Transferase"/>
</dbReference>
<dbReference type="InterPro" id="IPR011009">
    <property type="entry name" value="Kinase-like_dom_sf"/>
</dbReference>
<name>A0A517L699_9PEZI</name>
<evidence type="ECO:0000313" key="1">
    <source>
        <dbReference type="EMBL" id="QDS71166.1"/>
    </source>
</evidence>
<dbReference type="Proteomes" id="UP000316270">
    <property type="component" value="Chromosome 5"/>
</dbReference>
<dbReference type="SUPFAM" id="SSF56112">
    <property type="entry name" value="Protein kinase-like (PK-like)"/>
    <property type="match status" value="1"/>
</dbReference>
<dbReference type="PANTHER" id="PTHR21310">
    <property type="entry name" value="AMINOGLYCOSIDE PHOSPHOTRANSFERASE-RELATED-RELATED"/>
    <property type="match status" value="1"/>
</dbReference>
<proteinExistence type="predicted"/>
<dbReference type="Gene3D" id="3.90.1200.10">
    <property type="match status" value="1"/>
</dbReference>
<dbReference type="Gene3D" id="3.30.200.20">
    <property type="entry name" value="Phosphorylase Kinase, domain 1"/>
    <property type="match status" value="1"/>
</dbReference>
<evidence type="ECO:0008006" key="3">
    <source>
        <dbReference type="Google" id="ProtNLM"/>
    </source>
</evidence>
<reference evidence="1 2" key="1">
    <citation type="submission" date="2019-07" db="EMBL/GenBank/DDBJ databases">
        <title>Finished genome of Venturia effusa.</title>
        <authorList>
            <person name="Young C.A."/>
            <person name="Cox M.P."/>
            <person name="Ganley A.R.D."/>
            <person name="David W.J."/>
        </authorList>
    </citation>
    <scope>NUCLEOTIDE SEQUENCE [LARGE SCALE GENOMIC DNA]</scope>
    <source>
        <strain evidence="2">albino</strain>
    </source>
</reference>
<protein>
    <recommendedName>
        <fullName evidence="3">Aminoglycoside phosphotransferase domain-containing protein</fullName>
    </recommendedName>
</protein>
<dbReference type="PANTHER" id="PTHR21310:SF51">
    <property type="entry name" value="AMINOGLYCOSIDE PHOSPHOTRANSFERASE DOMAIN-CONTAINING PROTEIN"/>
    <property type="match status" value="1"/>
</dbReference>
<keyword evidence="2" id="KW-1185">Reference proteome</keyword>
<dbReference type="OrthoDB" id="10003767at2759"/>
<evidence type="ECO:0000313" key="2">
    <source>
        <dbReference type="Proteomes" id="UP000316270"/>
    </source>
</evidence>
<organism evidence="1 2">
    <name type="scientific">Venturia effusa</name>
    <dbReference type="NCBI Taxonomy" id="50376"/>
    <lineage>
        <taxon>Eukaryota</taxon>
        <taxon>Fungi</taxon>
        <taxon>Dikarya</taxon>
        <taxon>Ascomycota</taxon>
        <taxon>Pezizomycotina</taxon>
        <taxon>Dothideomycetes</taxon>
        <taxon>Pleosporomycetidae</taxon>
        <taxon>Venturiales</taxon>
        <taxon>Venturiaceae</taxon>
        <taxon>Venturia</taxon>
    </lineage>
</organism>
<dbReference type="STRING" id="50376.A0A517L699"/>
<gene>
    <name evidence="1" type="ORF">FKW77_010086</name>
</gene>
<dbReference type="AlphaFoldDB" id="A0A517L699"/>
<sequence length="759" mass="86540">MNFLECLTELVKTSYRDIRGLTEPKGALAHDLKMSAKQLSEMNKNSSPDILTRLNIEACSAHKRLTSGQIIPQLLNLRKARSVRLSRLLLRQRGLELRNDSSDTLAALSELEISKVDRVILSAEHSAHSQRPYTQLMPPDDGAEPYINRNVVPGLILQSPSTNSSLMPTSATEHCGPQDKPEPQTWLLDTVPTFDSKAIVVHETSPTTSLECYLIPSIEASAAIMDISGTPLTESVFTIGQVKHAETPVTELPTPPYSPTFEHSAEDLPTDDQNLDHWGTVNLISPEAVEKLAMEHAPLGAENVVYIGDTAGQHNRVFLVEFRPNREQRILRIPASGWMGKWCEKDKYQLTRTNNIMRYLKDNTEVPVPKVFYWDVELDNSIGAPYTIMERVNGMEPSQLWFKDIFDDDDDEEDERDDEDDSSDINFRSGFRFRPVNRALEQKRQKILKSLASTVAELRHLKFDKMGALSFSGDLDGQYEIGPREDLCFGRKRQNAEVDESLAKVYDFTSDFFHARFRHISQEIYMEEGEDEYLWAGLYRLYKVLIRCLPVHLDFDVPETFVLAPPDFGSQNLLCDDDGNITAILDWDTAETRPRMVGWCLPPDWLIVDWFGNQIYTWPNQVMAPNDIEKYRQQYAHYLREACHNEPDSGDWKYAEKAPMFDAILRSMTNLDQDQMLETMTNLLNTFLPRVDHKQLIIQLGKEVKATDISGMIHWSQPMLGPMEQFFLKGFSDLCGTTPNCKTFDGVKDESIDGEETPR</sequence>